<keyword evidence="1" id="KW-0812">Transmembrane</keyword>
<dbReference type="RefSeq" id="XP_040791904.1">
    <property type="nucleotide sequence ID" value="XM_040938786.1"/>
</dbReference>
<sequence>MFQEAAYDSIVSDFFSHWTVISSTRRAQPSNLFDPHSWTQQSSFIVLILVLSWGTVFRHRFLCCRGLPHVHIERFSVSRMSVVQPRVIGRPHSYLDSESALQHGL</sequence>
<reference evidence="2" key="1">
    <citation type="submission" date="2020-01" db="EMBL/GenBank/DDBJ databases">
        <authorList>
            <consortium name="DOE Joint Genome Institute"/>
            <person name="Haridas S."/>
            <person name="Albert R."/>
            <person name="Binder M."/>
            <person name="Bloem J."/>
            <person name="Labutti K."/>
            <person name="Salamov A."/>
            <person name="Andreopoulos B."/>
            <person name="Baker S.E."/>
            <person name="Barry K."/>
            <person name="Bills G."/>
            <person name="Bluhm B.H."/>
            <person name="Cannon C."/>
            <person name="Castanera R."/>
            <person name="Culley D.E."/>
            <person name="Daum C."/>
            <person name="Ezra D."/>
            <person name="Gonzalez J.B."/>
            <person name="Henrissat B."/>
            <person name="Kuo A."/>
            <person name="Liang C."/>
            <person name="Lipzen A."/>
            <person name="Lutzoni F."/>
            <person name="Magnuson J."/>
            <person name="Mondo S."/>
            <person name="Nolan M."/>
            <person name="Ohm R."/>
            <person name="Pangilinan J."/>
            <person name="Park H.-J."/>
            <person name="Ramirez L."/>
            <person name="Alfaro M."/>
            <person name="Sun H."/>
            <person name="Tritt A."/>
            <person name="Yoshinaga Y."/>
            <person name="Zwiers L.-H."/>
            <person name="Turgeon B.G."/>
            <person name="Goodwin S.B."/>
            <person name="Spatafora J.W."/>
            <person name="Crous P.W."/>
            <person name="Grigoriev I.V."/>
        </authorList>
    </citation>
    <scope>NUCLEOTIDE SEQUENCE</scope>
    <source>
        <strain evidence="2">CBS 394.84</strain>
    </source>
</reference>
<dbReference type="EMBL" id="ML976615">
    <property type="protein sequence ID" value="KAF1849341.1"/>
    <property type="molecule type" value="Genomic_DNA"/>
</dbReference>
<evidence type="ECO:0000313" key="3">
    <source>
        <dbReference type="Proteomes" id="UP000800039"/>
    </source>
</evidence>
<keyword evidence="1" id="KW-0472">Membrane</keyword>
<dbReference type="AlphaFoldDB" id="A0A9P4GQL1"/>
<feature type="transmembrane region" description="Helical" evidence="1">
    <location>
        <begin position="38"/>
        <end position="57"/>
    </location>
</feature>
<keyword evidence="3" id="KW-1185">Reference proteome</keyword>
<keyword evidence="1" id="KW-1133">Transmembrane helix</keyword>
<name>A0A9P4GQL1_9PLEO</name>
<gene>
    <name evidence="2" type="ORF">K460DRAFT_89288</name>
</gene>
<dbReference type="GeneID" id="63856043"/>
<protein>
    <submittedName>
        <fullName evidence="2">Uncharacterized protein</fullName>
    </submittedName>
</protein>
<organism evidence="2 3">
    <name type="scientific">Cucurbitaria berberidis CBS 394.84</name>
    <dbReference type="NCBI Taxonomy" id="1168544"/>
    <lineage>
        <taxon>Eukaryota</taxon>
        <taxon>Fungi</taxon>
        <taxon>Dikarya</taxon>
        <taxon>Ascomycota</taxon>
        <taxon>Pezizomycotina</taxon>
        <taxon>Dothideomycetes</taxon>
        <taxon>Pleosporomycetidae</taxon>
        <taxon>Pleosporales</taxon>
        <taxon>Pleosporineae</taxon>
        <taxon>Cucurbitariaceae</taxon>
        <taxon>Cucurbitaria</taxon>
    </lineage>
</organism>
<evidence type="ECO:0000313" key="2">
    <source>
        <dbReference type="EMBL" id="KAF1849341.1"/>
    </source>
</evidence>
<proteinExistence type="predicted"/>
<accession>A0A9P4GQL1</accession>
<comment type="caution">
    <text evidence="2">The sequence shown here is derived from an EMBL/GenBank/DDBJ whole genome shotgun (WGS) entry which is preliminary data.</text>
</comment>
<dbReference type="Proteomes" id="UP000800039">
    <property type="component" value="Unassembled WGS sequence"/>
</dbReference>
<evidence type="ECO:0000256" key="1">
    <source>
        <dbReference type="SAM" id="Phobius"/>
    </source>
</evidence>